<sequence>MTSVCPLITGGCNSASKVSQHSVGCETGPMSDASVRTARTADVAAVGEVQAAVWREAYADVLAPEIIAAFEPHAFAAAWEQSLRTPPSSWHRLMVATEVNQVVGFAAFAPTDESGVAEILAMGVHPEHQRLGHGSRLLNATVDTLRVGDFTQVELWLLVSDELSRAFLEKAGLHPDGAWRDRVIDEHGGTAREVRLQAQISDPQEPDAVQPL</sequence>
<dbReference type="InterPro" id="IPR016181">
    <property type="entry name" value="Acyl_CoA_acyltransferase"/>
</dbReference>
<reference evidence="4 5" key="1">
    <citation type="submission" date="2019-05" db="EMBL/GenBank/DDBJ databases">
        <authorList>
            <person name="Lee S.D."/>
        </authorList>
    </citation>
    <scope>NUCLEOTIDE SEQUENCE [LARGE SCALE GENOMIC DNA]</scope>
    <source>
        <strain evidence="4 5">C5-26</strain>
    </source>
</reference>
<dbReference type="Gene3D" id="3.40.630.30">
    <property type="match status" value="1"/>
</dbReference>
<evidence type="ECO:0000313" key="4">
    <source>
        <dbReference type="EMBL" id="TWP37631.1"/>
    </source>
</evidence>
<evidence type="ECO:0000259" key="3">
    <source>
        <dbReference type="PROSITE" id="PS51186"/>
    </source>
</evidence>
<dbReference type="InterPro" id="IPR000182">
    <property type="entry name" value="GNAT_dom"/>
</dbReference>
<keyword evidence="1 4" id="KW-0808">Transferase</keyword>
<dbReference type="Proteomes" id="UP000320244">
    <property type="component" value="Unassembled WGS sequence"/>
</dbReference>
<accession>A0A563E610</accession>
<name>A0A563E610_9MICO</name>
<gene>
    <name evidence="4" type="ORF">FGL98_05310</name>
</gene>
<dbReference type="EMBL" id="VCQV01000005">
    <property type="protein sequence ID" value="TWP37631.1"/>
    <property type="molecule type" value="Genomic_DNA"/>
</dbReference>
<dbReference type="CDD" id="cd04301">
    <property type="entry name" value="NAT_SF"/>
    <property type="match status" value="1"/>
</dbReference>
<dbReference type="AlphaFoldDB" id="A0A563E610"/>
<reference evidence="4 5" key="2">
    <citation type="submission" date="2019-08" db="EMBL/GenBank/DDBJ databases">
        <title>Jejuicoccus antrihumi gen. nov., sp. nov., a new member of the family Dermacoccaceae isolated from a cave.</title>
        <authorList>
            <person name="Schumann P."/>
            <person name="Kim I.S."/>
        </authorList>
    </citation>
    <scope>NUCLEOTIDE SEQUENCE [LARGE SCALE GENOMIC DNA]</scope>
    <source>
        <strain evidence="4 5">C5-26</strain>
    </source>
</reference>
<evidence type="ECO:0000313" key="5">
    <source>
        <dbReference type="Proteomes" id="UP000320244"/>
    </source>
</evidence>
<dbReference type="OrthoDB" id="5243635at2"/>
<dbReference type="GO" id="GO:0016747">
    <property type="term" value="F:acyltransferase activity, transferring groups other than amino-acyl groups"/>
    <property type="evidence" value="ECO:0007669"/>
    <property type="project" value="InterPro"/>
</dbReference>
<dbReference type="PANTHER" id="PTHR43877">
    <property type="entry name" value="AMINOALKYLPHOSPHONATE N-ACETYLTRANSFERASE-RELATED-RELATED"/>
    <property type="match status" value="1"/>
</dbReference>
<dbReference type="PROSITE" id="PS51186">
    <property type="entry name" value="GNAT"/>
    <property type="match status" value="1"/>
</dbReference>
<comment type="caution">
    <text evidence="4">The sequence shown here is derived from an EMBL/GenBank/DDBJ whole genome shotgun (WGS) entry which is preliminary data.</text>
</comment>
<feature type="domain" description="N-acetyltransferase" evidence="3">
    <location>
        <begin position="33"/>
        <end position="199"/>
    </location>
</feature>
<organism evidence="4 5">
    <name type="scientific">Leekyejoonella antrihumi</name>
    <dbReference type="NCBI Taxonomy" id="1660198"/>
    <lineage>
        <taxon>Bacteria</taxon>
        <taxon>Bacillati</taxon>
        <taxon>Actinomycetota</taxon>
        <taxon>Actinomycetes</taxon>
        <taxon>Micrococcales</taxon>
        <taxon>Dermacoccaceae</taxon>
        <taxon>Leekyejoonella</taxon>
    </lineage>
</organism>
<evidence type="ECO:0000256" key="2">
    <source>
        <dbReference type="ARBA" id="ARBA00023315"/>
    </source>
</evidence>
<dbReference type="Pfam" id="PF00583">
    <property type="entry name" value="Acetyltransf_1"/>
    <property type="match status" value="1"/>
</dbReference>
<dbReference type="PANTHER" id="PTHR43877:SF1">
    <property type="entry name" value="ACETYLTRANSFERASE"/>
    <property type="match status" value="1"/>
</dbReference>
<dbReference type="InterPro" id="IPR050832">
    <property type="entry name" value="Bact_Acetyltransf"/>
</dbReference>
<keyword evidence="5" id="KW-1185">Reference proteome</keyword>
<protein>
    <submittedName>
        <fullName evidence="4">GNAT family N-acetyltransferase</fullName>
    </submittedName>
</protein>
<proteinExistence type="predicted"/>
<keyword evidence="2" id="KW-0012">Acyltransferase</keyword>
<dbReference type="SUPFAM" id="SSF55729">
    <property type="entry name" value="Acyl-CoA N-acyltransferases (Nat)"/>
    <property type="match status" value="1"/>
</dbReference>
<evidence type="ECO:0000256" key="1">
    <source>
        <dbReference type="ARBA" id="ARBA00022679"/>
    </source>
</evidence>